<evidence type="ECO:0000313" key="5">
    <source>
        <dbReference type="EMBL" id="KAB1208941.1"/>
    </source>
</evidence>
<dbReference type="InterPro" id="IPR008502">
    <property type="entry name" value="Prolamin-like"/>
</dbReference>
<protein>
    <recommendedName>
        <fullName evidence="4">Prolamin-like domain-containing protein</fullName>
    </recommendedName>
</protein>
<evidence type="ECO:0000256" key="1">
    <source>
        <dbReference type="ARBA" id="ARBA00022729"/>
    </source>
</evidence>
<comment type="caution">
    <text evidence="5">The sequence shown here is derived from an EMBL/GenBank/DDBJ whole genome shotgun (WGS) entry which is preliminary data.</text>
</comment>
<dbReference type="AlphaFoldDB" id="A0A6A1V8D3"/>
<keyword evidence="6" id="KW-1185">Reference proteome</keyword>
<feature type="compositionally biased region" description="Pro residues" evidence="2">
    <location>
        <begin position="160"/>
        <end position="171"/>
    </location>
</feature>
<keyword evidence="1 3" id="KW-0732">Signal</keyword>
<accession>A0A6A1V8D3</accession>
<gene>
    <name evidence="5" type="ORF">CJ030_MR6G001700</name>
</gene>
<reference evidence="5 6" key="1">
    <citation type="journal article" date="2019" name="Plant Biotechnol. J.">
        <title>The red bayberry genome and genetic basis of sex determination.</title>
        <authorList>
            <person name="Jia H.M."/>
            <person name="Jia H.J."/>
            <person name="Cai Q.L."/>
            <person name="Wang Y."/>
            <person name="Zhao H.B."/>
            <person name="Yang W.F."/>
            <person name="Wang G.Y."/>
            <person name="Li Y.H."/>
            <person name="Zhan D.L."/>
            <person name="Shen Y.T."/>
            <person name="Niu Q.F."/>
            <person name="Chang L."/>
            <person name="Qiu J."/>
            <person name="Zhao L."/>
            <person name="Xie H.B."/>
            <person name="Fu W.Y."/>
            <person name="Jin J."/>
            <person name="Li X.W."/>
            <person name="Jiao Y."/>
            <person name="Zhou C.C."/>
            <person name="Tu T."/>
            <person name="Chai C.Y."/>
            <person name="Gao J.L."/>
            <person name="Fan L.J."/>
            <person name="van de Weg E."/>
            <person name="Wang J.Y."/>
            <person name="Gao Z.S."/>
        </authorList>
    </citation>
    <scope>NUCLEOTIDE SEQUENCE [LARGE SCALE GENOMIC DNA]</scope>
    <source>
        <tissue evidence="5">Leaves</tissue>
    </source>
</reference>
<evidence type="ECO:0000256" key="3">
    <source>
        <dbReference type="SAM" id="SignalP"/>
    </source>
</evidence>
<feature type="chain" id="PRO_5025605465" description="Prolamin-like domain-containing protein" evidence="3">
    <location>
        <begin position="25"/>
        <end position="182"/>
    </location>
</feature>
<evidence type="ECO:0000259" key="4">
    <source>
        <dbReference type="Pfam" id="PF05617"/>
    </source>
</evidence>
<feature type="signal peptide" evidence="3">
    <location>
        <begin position="1"/>
        <end position="24"/>
    </location>
</feature>
<dbReference type="Proteomes" id="UP000516437">
    <property type="component" value="Chromosome 6"/>
</dbReference>
<evidence type="ECO:0000256" key="2">
    <source>
        <dbReference type="SAM" id="MobiDB-lite"/>
    </source>
</evidence>
<dbReference type="EMBL" id="RXIC02000024">
    <property type="protein sequence ID" value="KAB1208941.1"/>
    <property type="molecule type" value="Genomic_DNA"/>
</dbReference>
<organism evidence="5 6">
    <name type="scientific">Morella rubra</name>
    <name type="common">Chinese bayberry</name>
    <dbReference type="NCBI Taxonomy" id="262757"/>
    <lineage>
        <taxon>Eukaryota</taxon>
        <taxon>Viridiplantae</taxon>
        <taxon>Streptophyta</taxon>
        <taxon>Embryophyta</taxon>
        <taxon>Tracheophyta</taxon>
        <taxon>Spermatophyta</taxon>
        <taxon>Magnoliopsida</taxon>
        <taxon>eudicotyledons</taxon>
        <taxon>Gunneridae</taxon>
        <taxon>Pentapetalae</taxon>
        <taxon>rosids</taxon>
        <taxon>fabids</taxon>
        <taxon>Fagales</taxon>
        <taxon>Myricaceae</taxon>
        <taxon>Morella</taxon>
    </lineage>
</organism>
<evidence type="ECO:0000313" key="6">
    <source>
        <dbReference type="Proteomes" id="UP000516437"/>
    </source>
</evidence>
<feature type="domain" description="Prolamin-like" evidence="4">
    <location>
        <begin position="56"/>
        <end position="101"/>
    </location>
</feature>
<feature type="region of interest" description="Disordered" evidence="2">
    <location>
        <begin position="122"/>
        <end position="182"/>
    </location>
</feature>
<sequence length="182" mass="20449">MMMKKVQIAVTYLVICSLTATSFAEDWPRGYGEELISHHHHRHHHHHRPTEQEFQQCFSSLSEIRPCVRYIIVSAFSFNFNADEASDCCGALMDIPEECFAYGERRLHWVKYLCKSFLPAPPVSPSRHKPRHKPSPSAPTPLANCLSPLHQLQACHKPSPSTPTPTPPSKSPPSGLFAATEP</sequence>
<dbReference type="Pfam" id="PF05617">
    <property type="entry name" value="Prolamin_like"/>
    <property type="match status" value="1"/>
</dbReference>
<proteinExistence type="predicted"/>
<name>A0A6A1V8D3_9ROSI</name>